<comment type="caution">
    <text evidence="1">The sequence shown here is derived from an EMBL/GenBank/DDBJ whole genome shotgun (WGS) entry which is preliminary data.</text>
</comment>
<keyword evidence="2" id="KW-1185">Reference proteome</keyword>
<dbReference type="Proteomes" id="UP001596053">
    <property type="component" value="Unassembled WGS sequence"/>
</dbReference>
<proteinExistence type="predicted"/>
<reference evidence="2" key="1">
    <citation type="journal article" date="2019" name="Int. J. Syst. Evol. Microbiol.">
        <title>The Global Catalogue of Microorganisms (GCM) 10K type strain sequencing project: providing services to taxonomists for standard genome sequencing and annotation.</title>
        <authorList>
            <consortium name="The Broad Institute Genomics Platform"/>
            <consortium name="The Broad Institute Genome Sequencing Center for Infectious Disease"/>
            <person name="Wu L."/>
            <person name="Ma J."/>
        </authorList>
    </citation>
    <scope>NUCLEOTIDE SEQUENCE [LARGE SCALE GENOMIC DNA]</scope>
    <source>
        <strain evidence="2">NCAIM B.01391</strain>
    </source>
</reference>
<dbReference type="EMBL" id="JBHSLW010000009">
    <property type="protein sequence ID" value="MFC5419191.1"/>
    <property type="molecule type" value="Genomic_DNA"/>
</dbReference>
<evidence type="ECO:0008006" key="3">
    <source>
        <dbReference type="Google" id="ProtNLM"/>
    </source>
</evidence>
<evidence type="ECO:0000313" key="1">
    <source>
        <dbReference type="EMBL" id="MFC5419191.1"/>
    </source>
</evidence>
<name>A0ABW0ILM0_9HYPH</name>
<sequence length="75" mass="7782">MRRFGLQGTPSSVLIGRDGTILHHVFGVEDDLAVGARIAMALSGPASRLQPGKPIADADGCDAGRCETPIPADVR</sequence>
<dbReference type="RefSeq" id="WP_377796831.1">
    <property type="nucleotide sequence ID" value="NZ_JBHSLW010000009.1"/>
</dbReference>
<organism evidence="1 2">
    <name type="scientific">Bosea eneae</name>
    <dbReference type="NCBI Taxonomy" id="151454"/>
    <lineage>
        <taxon>Bacteria</taxon>
        <taxon>Pseudomonadati</taxon>
        <taxon>Pseudomonadota</taxon>
        <taxon>Alphaproteobacteria</taxon>
        <taxon>Hyphomicrobiales</taxon>
        <taxon>Boseaceae</taxon>
        <taxon>Bosea</taxon>
    </lineage>
</organism>
<evidence type="ECO:0000313" key="2">
    <source>
        <dbReference type="Proteomes" id="UP001596053"/>
    </source>
</evidence>
<protein>
    <recommendedName>
        <fullName evidence="3">Redoxin domain-containing protein</fullName>
    </recommendedName>
</protein>
<accession>A0ABW0ILM0</accession>
<gene>
    <name evidence="1" type="ORF">ACFPOB_06385</name>
</gene>